<accession>A0ABS9U9E7</accession>
<evidence type="ECO:0000256" key="8">
    <source>
        <dbReference type="ARBA" id="ARBA00022927"/>
    </source>
</evidence>
<evidence type="ECO:0000256" key="12">
    <source>
        <dbReference type="ARBA" id="ARBA00025337"/>
    </source>
</evidence>
<evidence type="ECO:0000256" key="13">
    <source>
        <dbReference type="NCBIfam" id="TIGR03499"/>
    </source>
</evidence>
<dbReference type="Pfam" id="PF00448">
    <property type="entry name" value="SRP54"/>
    <property type="match status" value="1"/>
</dbReference>
<name>A0ABS9U9E7_9BACL</name>
<evidence type="ECO:0000256" key="1">
    <source>
        <dbReference type="ARBA" id="ARBA00004413"/>
    </source>
</evidence>
<keyword evidence="9" id="KW-0342">GTP-binding</keyword>
<dbReference type="InterPro" id="IPR047040">
    <property type="entry name" value="FlhF__GTPase_dom"/>
</dbReference>
<keyword evidence="11" id="KW-1006">Bacterial flagellum protein export</keyword>
<dbReference type="SMART" id="SM00962">
    <property type="entry name" value="SRP54"/>
    <property type="match status" value="1"/>
</dbReference>
<keyword evidence="15" id="KW-0966">Cell projection</keyword>
<dbReference type="EMBL" id="JAKZFC010000001">
    <property type="protein sequence ID" value="MCH7320952.1"/>
    <property type="molecule type" value="Genomic_DNA"/>
</dbReference>
<dbReference type="InterPro" id="IPR020006">
    <property type="entry name" value="FlhF"/>
</dbReference>
<comment type="caution">
    <text evidence="15">The sequence shown here is derived from an EMBL/GenBank/DDBJ whole genome shotgun (WGS) entry which is preliminary data.</text>
</comment>
<keyword evidence="16" id="KW-1185">Reference proteome</keyword>
<dbReference type="InterPro" id="IPR027417">
    <property type="entry name" value="P-loop_NTPase"/>
</dbReference>
<comment type="similarity">
    <text evidence="2">Belongs to the GTP-binding SRP family.</text>
</comment>
<gene>
    <name evidence="15" type="primary">flhF</name>
    <name evidence="15" type="ORF">LZ480_03535</name>
</gene>
<dbReference type="CDD" id="cd17873">
    <property type="entry name" value="FlhF"/>
    <property type="match status" value="1"/>
</dbReference>
<dbReference type="Proteomes" id="UP001316087">
    <property type="component" value="Unassembled WGS sequence"/>
</dbReference>
<keyword evidence="10" id="KW-0472">Membrane</keyword>
<evidence type="ECO:0000313" key="16">
    <source>
        <dbReference type="Proteomes" id="UP001316087"/>
    </source>
</evidence>
<keyword evidence="15" id="KW-0282">Flagellum</keyword>
<evidence type="ECO:0000256" key="9">
    <source>
        <dbReference type="ARBA" id="ARBA00023134"/>
    </source>
</evidence>
<evidence type="ECO:0000256" key="6">
    <source>
        <dbReference type="ARBA" id="ARBA00022741"/>
    </source>
</evidence>
<comment type="function">
    <text evidence="12">Necessary for flagellar biosynthesis. May be involved in translocation of the flagellum.</text>
</comment>
<protein>
    <recommendedName>
        <fullName evidence="3 13">Flagellar biosynthesis protein FlhF</fullName>
    </recommendedName>
</protein>
<keyword evidence="5" id="KW-1003">Cell membrane</keyword>
<dbReference type="PANTHER" id="PTHR43134:SF3">
    <property type="entry name" value="FLAGELLAR BIOSYNTHESIS PROTEIN FLHF"/>
    <property type="match status" value="1"/>
</dbReference>
<dbReference type="InterPro" id="IPR000897">
    <property type="entry name" value="SRP54_GTPase_dom"/>
</dbReference>
<evidence type="ECO:0000259" key="14">
    <source>
        <dbReference type="SMART" id="SM00962"/>
    </source>
</evidence>
<feature type="domain" description="SRP54-type proteins GTP-binding" evidence="14">
    <location>
        <begin position="200"/>
        <end position="391"/>
    </location>
</feature>
<evidence type="ECO:0000256" key="7">
    <source>
        <dbReference type="ARBA" id="ARBA00022795"/>
    </source>
</evidence>
<dbReference type="NCBIfam" id="TIGR03499">
    <property type="entry name" value="FlhF"/>
    <property type="match status" value="1"/>
</dbReference>
<evidence type="ECO:0000256" key="10">
    <source>
        <dbReference type="ARBA" id="ARBA00023136"/>
    </source>
</evidence>
<keyword evidence="6" id="KW-0547">Nucleotide-binding</keyword>
<evidence type="ECO:0000256" key="11">
    <source>
        <dbReference type="ARBA" id="ARBA00023225"/>
    </source>
</evidence>
<dbReference type="Gene3D" id="3.40.50.300">
    <property type="entry name" value="P-loop containing nucleotide triphosphate hydrolases"/>
    <property type="match status" value="1"/>
</dbReference>
<comment type="subcellular location">
    <subcellularLocation>
        <location evidence="1">Cell membrane</location>
        <topology evidence="1">Peripheral membrane protein</topology>
        <orientation evidence="1">Cytoplasmic side</orientation>
    </subcellularLocation>
</comment>
<evidence type="ECO:0000256" key="4">
    <source>
        <dbReference type="ARBA" id="ARBA00022448"/>
    </source>
</evidence>
<organism evidence="15 16">
    <name type="scientific">Solibacillus palustris</name>
    <dbReference type="NCBI Taxonomy" id="2908203"/>
    <lineage>
        <taxon>Bacteria</taxon>
        <taxon>Bacillati</taxon>
        <taxon>Bacillota</taxon>
        <taxon>Bacilli</taxon>
        <taxon>Bacillales</taxon>
        <taxon>Caryophanaceae</taxon>
        <taxon>Solibacillus</taxon>
    </lineage>
</organism>
<evidence type="ECO:0000256" key="5">
    <source>
        <dbReference type="ARBA" id="ARBA00022475"/>
    </source>
</evidence>
<dbReference type="RefSeq" id="WP_241367998.1">
    <property type="nucleotide sequence ID" value="NZ_JAKZFC010000001.1"/>
</dbReference>
<dbReference type="Gene3D" id="1.20.120.1380">
    <property type="entry name" value="Flagellar FlhF biosynthesis protein, N domain"/>
    <property type="match status" value="1"/>
</dbReference>
<keyword evidence="15" id="KW-0969">Cilium</keyword>
<dbReference type="SUPFAM" id="SSF52540">
    <property type="entry name" value="P-loop containing nucleoside triphosphate hydrolases"/>
    <property type="match status" value="1"/>
</dbReference>
<dbReference type="PANTHER" id="PTHR43134">
    <property type="entry name" value="SIGNAL RECOGNITION PARTICLE RECEPTOR SUBUNIT ALPHA"/>
    <property type="match status" value="1"/>
</dbReference>
<keyword evidence="4" id="KW-0813">Transport</keyword>
<keyword evidence="8" id="KW-0653">Protein transport</keyword>
<reference evidence="15 16" key="1">
    <citation type="submission" date="2022-03" db="EMBL/GenBank/DDBJ databases">
        <authorList>
            <person name="Jo J.-H."/>
            <person name="Im W.-T."/>
        </authorList>
    </citation>
    <scope>NUCLEOTIDE SEQUENCE [LARGE SCALE GENOMIC DNA]</scope>
    <source>
        <strain evidence="15 16">MA9</strain>
    </source>
</reference>
<evidence type="ECO:0000256" key="3">
    <source>
        <dbReference type="ARBA" id="ARBA00014919"/>
    </source>
</evidence>
<keyword evidence="7" id="KW-1005">Bacterial flagellum biogenesis</keyword>
<proteinExistence type="inferred from homology"/>
<sequence>MKMKKYNAASIAEAMKQIRADLGDDAVILNSKVVVIKKFFGLVKNKSYEVVAGYDRIEKKPMIPSLPDIPSFTTNDKEQPYILSQPMIQPEKPAPAKAPQANSSLPENLVKEIADLKAIMQSMQRMSTQSQYPDELLPFVDFLKQQELGEELITVICDELFIHYNNNGNIITWDEMQTIAKDFLRKELYALPISGLSYEKKYINVLGPTGVGKTTTIAKMAARSVLEKKKKIGFITTDTYRIAAIEQLKTYAALLQAPVEVVYNAEDYAAAIKKLSHLDLIFIDTAGRNYREAKYVDDLKALINFNEQAESYLVLALTAKQKDLESIIEQFKDLIIEKFIFTKLDETNSIGTMFNLMIKYNKGLAYYTNGQEVPEDIEQPSSDSLLELFFKENLDERSS</sequence>
<evidence type="ECO:0000256" key="2">
    <source>
        <dbReference type="ARBA" id="ARBA00008531"/>
    </source>
</evidence>
<evidence type="ECO:0000313" key="15">
    <source>
        <dbReference type="EMBL" id="MCH7320952.1"/>
    </source>
</evidence>